<reference evidence="2" key="2">
    <citation type="submission" date="2019-06" db="EMBL/GenBank/DDBJ databases">
        <title>Genomics analysis of Aphanomyces spp. identifies a new class of oomycete effector associated with host adaptation.</title>
        <authorList>
            <person name="Gaulin E."/>
        </authorList>
    </citation>
    <scope>NUCLEOTIDE SEQUENCE</scope>
    <source>
        <strain evidence="2">CBS 578.67</strain>
    </source>
</reference>
<feature type="transmembrane region" description="Helical" evidence="1">
    <location>
        <begin position="526"/>
        <end position="550"/>
    </location>
</feature>
<protein>
    <submittedName>
        <fullName evidence="3">Aste57867_23070 protein</fullName>
    </submittedName>
</protein>
<evidence type="ECO:0000313" key="4">
    <source>
        <dbReference type="Proteomes" id="UP000332933"/>
    </source>
</evidence>
<evidence type="ECO:0000256" key="1">
    <source>
        <dbReference type="SAM" id="Phobius"/>
    </source>
</evidence>
<keyword evidence="1" id="KW-0812">Transmembrane</keyword>
<proteinExistence type="predicted"/>
<gene>
    <name evidence="3" type="primary">Aste57867_23070</name>
    <name evidence="2" type="ORF">As57867_022999</name>
    <name evidence="3" type="ORF">ASTE57867_23070</name>
</gene>
<dbReference type="EMBL" id="CAADRA010007249">
    <property type="protein sequence ID" value="VFT99718.1"/>
    <property type="molecule type" value="Genomic_DNA"/>
</dbReference>
<dbReference type="AlphaFoldDB" id="A0A485LLW8"/>
<keyword evidence="1" id="KW-1133">Transmembrane helix</keyword>
<dbReference type="EMBL" id="VJMH01007223">
    <property type="protein sequence ID" value="KAF0685041.1"/>
    <property type="molecule type" value="Genomic_DNA"/>
</dbReference>
<evidence type="ECO:0000313" key="3">
    <source>
        <dbReference type="EMBL" id="VFT99718.1"/>
    </source>
</evidence>
<sequence length="566" mass="62555">MRRRRRGQRRMYLRNIDFAAWIKAYRTLFMNTIGNALLERPATGAPWFAYVEAHTWTSVDNQWANYRGIQETISVTNALGTTTTIQIKATPSAQFGSMWTSTTLFGSFENDMCAMTGNESLVRESGNFSVRPTRMRSKFIHDQVGWLGNFDLKFIPPPQSLLRLSMPSAVVCQLQSNSAFASTFAPLGTLLLTPPQWNDPTMAFYGGSLMCKSGVAQPYVQPSFGFDDSCSSQRPYTQVWDGLSQVFAFTALDGNRSGANAACSLCLAYQINGCLQMARIANQASSQLLIPPDAMRWIADVPRAPTPYIDSQPMVQADDPFTVFGWTAMYEWALGQREAVSFAGDFQTLRLLSYRYDPTVIYANALDVQQSLASYLVGFATSVSSGLALVAAVVILVRVIMPPGRIGSNWFVLNRVASTSWMGRPLLVVRGVCVVLCLATCPVRLYLDLRETFDAGIHESLGRGLWLTSVFNDLFFHVTNAYTRAYAPGSSLLAWIVCRHFRSLVKMDTQLLCTSGSLEIGSVRRLLLICTVQVASVVVSAVGVASIATLKPAKSFPCFRVLPWRS</sequence>
<accession>A0A485LLW8</accession>
<organism evidence="3 4">
    <name type="scientific">Aphanomyces stellatus</name>
    <dbReference type="NCBI Taxonomy" id="120398"/>
    <lineage>
        <taxon>Eukaryota</taxon>
        <taxon>Sar</taxon>
        <taxon>Stramenopiles</taxon>
        <taxon>Oomycota</taxon>
        <taxon>Saprolegniomycetes</taxon>
        <taxon>Saprolegniales</taxon>
        <taxon>Verrucalvaceae</taxon>
        <taxon>Aphanomyces</taxon>
    </lineage>
</organism>
<reference evidence="3 4" key="1">
    <citation type="submission" date="2019-03" db="EMBL/GenBank/DDBJ databases">
        <authorList>
            <person name="Gaulin E."/>
            <person name="Dumas B."/>
        </authorList>
    </citation>
    <scope>NUCLEOTIDE SEQUENCE [LARGE SCALE GENOMIC DNA]</scope>
    <source>
        <strain evidence="3">CBS 568.67</strain>
    </source>
</reference>
<keyword evidence="1" id="KW-0472">Membrane</keyword>
<dbReference type="Proteomes" id="UP000332933">
    <property type="component" value="Unassembled WGS sequence"/>
</dbReference>
<keyword evidence="4" id="KW-1185">Reference proteome</keyword>
<feature type="transmembrane region" description="Helical" evidence="1">
    <location>
        <begin position="421"/>
        <end position="441"/>
    </location>
</feature>
<evidence type="ECO:0000313" key="2">
    <source>
        <dbReference type="EMBL" id="KAF0685041.1"/>
    </source>
</evidence>
<feature type="transmembrane region" description="Helical" evidence="1">
    <location>
        <begin position="375"/>
        <end position="401"/>
    </location>
</feature>
<name>A0A485LLW8_9STRA</name>